<dbReference type="RefSeq" id="WP_310273766.1">
    <property type="nucleotide sequence ID" value="NZ_JAVDWR010000001.1"/>
</dbReference>
<sequence>MRLKTLIAMATWFIAALIPVTGNTATPVVLVQHNEQFYGYMTLPRLSEVVVTVNKVPALYWPAGRLYKTNPDVVAYLESQRQDLLQSLNNLQQYYLQDQQLELANSVEHVKNQIKTWILAQQQMLPLDPDRVRAKQALNPRLLAGQYLLQVDSRPGSLSVVGFTETTQLELMNATDASDYIKLMIPMVGASTSFLYILPATSSPILAQTGLWNQKRQDVPAGAVLFVPFEQRLLPAEFDELNQQVVELLQHRVVL</sequence>
<feature type="chain" id="PRO_5045174330" description="Capsule biosynthesis GfcC" evidence="1">
    <location>
        <begin position="26"/>
        <end position="255"/>
    </location>
</feature>
<name>A0ABU1VUD4_9GAMM</name>
<evidence type="ECO:0000256" key="1">
    <source>
        <dbReference type="SAM" id="SignalP"/>
    </source>
</evidence>
<evidence type="ECO:0000259" key="2">
    <source>
        <dbReference type="Pfam" id="PF06251"/>
    </source>
</evidence>
<accession>A0ABU1VUD4</accession>
<dbReference type="InterPro" id="IPR046459">
    <property type="entry name" value="Caps_syn_GfcC_N"/>
</dbReference>
<feature type="domain" description="Capsule biosynthesis GfcC-like N-terminal" evidence="3">
    <location>
        <begin position="29"/>
        <end position="152"/>
    </location>
</feature>
<keyword evidence="5" id="KW-1185">Reference proteome</keyword>
<evidence type="ECO:0000313" key="4">
    <source>
        <dbReference type="EMBL" id="MDR7119330.1"/>
    </source>
</evidence>
<feature type="domain" description="Capsule biosynthesis GfcC-like C-terminal" evidence="2">
    <location>
        <begin position="168"/>
        <end position="253"/>
    </location>
</feature>
<feature type="signal peptide" evidence="1">
    <location>
        <begin position="1"/>
        <end position="25"/>
    </location>
</feature>
<gene>
    <name evidence="4" type="ORF">J2W69_000245</name>
</gene>
<keyword evidence="1" id="KW-0732">Signal</keyword>
<dbReference type="InterPro" id="IPR010425">
    <property type="entry name" value="Caps_synth_GfcC-like_C"/>
</dbReference>
<protein>
    <recommendedName>
        <fullName evidence="6">Capsule biosynthesis GfcC</fullName>
    </recommendedName>
</protein>
<reference evidence="4 5" key="1">
    <citation type="submission" date="2023-07" db="EMBL/GenBank/DDBJ databases">
        <title>Sorghum-associated microbial communities from plants grown in Nebraska, USA.</title>
        <authorList>
            <person name="Schachtman D."/>
        </authorList>
    </citation>
    <scope>NUCLEOTIDE SEQUENCE [LARGE SCALE GENOMIC DNA]</scope>
    <source>
        <strain evidence="4 5">4138</strain>
    </source>
</reference>
<proteinExistence type="predicted"/>
<dbReference type="Proteomes" id="UP001257909">
    <property type="component" value="Unassembled WGS sequence"/>
</dbReference>
<dbReference type="EMBL" id="JAVDWR010000001">
    <property type="protein sequence ID" value="MDR7119330.1"/>
    <property type="molecule type" value="Genomic_DNA"/>
</dbReference>
<evidence type="ECO:0000259" key="3">
    <source>
        <dbReference type="Pfam" id="PF20616"/>
    </source>
</evidence>
<dbReference type="Pfam" id="PF06251">
    <property type="entry name" value="Caps_syn_GfcC_C"/>
    <property type="match status" value="1"/>
</dbReference>
<evidence type="ECO:0000313" key="5">
    <source>
        <dbReference type="Proteomes" id="UP001257909"/>
    </source>
</evidence>
<evidence type="ECO:0008006" key="6">
    <source>
        <dbReference type="Google" id="ProtNLM"/>
    </source>
</evidence>
<comment type="caution">
    <text evidence="4">The sequence shown here is derived from an EMBL/GenBank/DDBJ whole genome shotgun (WGS) entry which is preliminary data.</text>
</comment>
<dbReference type="Pfam" id="PF20616">
    <property type="entry name" value="Caps_syn_GfcC_N"/>
    <property type="match status" value="1"/>
</dbReference>
<organism evidence="4 5">
    <name type="scientific">Rheinheimera soli</name>
    <dbReference type="NCBI Taxonomy" id="443616"/>
    <lineage>
        <taxon>Bacteria</taxon>
        <taxon>Pseudomonadati</taxon>
        <taxon>Pseudomonadota</taxon>
        <taxon>Gammaproteobacteria</taxon>
        <taxon>Chromatiales</taxon>
        <taxon>Chromatiaceae</taxon>
        <taxon>Rheinheimera</taxon>
    </lineage>
</organism>